<feature type="region of interest" description="Disordered" evidence="1">
    <location>
        <begin position="1"/>
        <end position="24"/>
    </location>
</feature>
<keyword evidence="2" id="KW-1133">Transmembrane helix</keyword>
<gene>
    <name evidence="4" type="ORF">UFOPK3268_00360</name>
    <name evidence="5" type="ORF">UFOPK3752_00245</name>
    <name evidence="6" type="ORF">UFOPK4150_00763</name>
</gene>
<reference evidence="5" key="1">
    <citation type="submission" date="2020-05" db="EMBL/GenBank/DDBJ databases">
        <authorList>
            <person name="Chiriac C."/>
            <person name="Salcher M."/>
            <person name="Ghai R."/>
            <person name="Kavagutti S V."/>
        </authorList>
    </citation>
    <scope>NUCLEOTIDE SEQUENCE</scope>
</reference>
<dbReference type="Pfam" id="PF13462">
    <property type="entry name" value="Thioredoxin_4"/>
    <property type="match status" value="1"/>
</dbReference>
<protein>
    <submittedName>
        <fullName evidence="5">Unannotated protein</fullName>
    </submittedName>
</protein>
<evidence type="ECO:0000313" key="4">
    <source>
        <dbReference type="EMBL" id="CAB4847101.1"/>
    </source>
</evidence>
<proteinExistence type="predicted"/>
<feature type="transmembrane region" description="Helical" evidence="2">
    <location>
        <begin position="36"/>
        <end position="55"/>
    </location>
</feature>
<dbReference type="EMBL" id="CAFBPU010000012">
    <property type="protein sequence ID" value="CAB5028859.1"/>
    <property type="molecule type" value="Genomic_DNA"/>
</dbReference>
<dbReference type="EMBL" id="CAFBIZ010000028">
    <property type="protein sequence ID" value="CAB4847101.1"/>
    <property type="molecule type" value="Genomic_DNA"/>
</dbReference>
<sequence length="271" mass="28399">MTTPPRDSKRSTRDKAAAARAAADSVQRRRDNRIRIFGGLAILVVVALIVGLGVWGSKQGDTTPGGIVTDAKVPTGVNANTGDYAWAVPAAKPAAAGAPTLSIWEDFQCPSCAALETGNGPAILKLATDGKVNLVWRPTTFLDPRFLTGANPKSSHRATMAWGCAIDAGKADEYHSVIFAHQPATEGDGWSDQELLDYGTEAGITGAAFVTFSACYDAATYDQWVTNSYQTFIDQAVPGTPAAFLNGTEVPPATLLDTAALEKLIADATGK</sequence>
<evidence type="ECO:0000259" key="3">
    <source>
        <dbReference type="Pfam" id="PF13462"/>
    </source>
</evidence>
<dbReference type="InterPro" id="IPR012336">
    <property type="entry name" value="Thioredoxin-like_fold"/>
</dbReference>
<feature type="compositionally biased region" description="Basic and acidic residues" evidence="1">
    <location>
        <begin position="1"/>
        <end position="17"/>
    </location>
</feature>
<evidence type="ECO:0000313" key="5">
    <source>
        <dbReference type="EMBL" id="CAB4927916.1"/>
    </source>
</evidence>
<feature type="domain" description="Thioredoxin-like fold" evidence="3">
    <location>
        <begin position="99"/>
        <end position="265"/>
    </location>
</feature>
<name>A0A6J7IBP2_9ZZZZ</name>
<evidence type="ECO:0000256" key="1">
    <source>
        <dbReference type="SAM" id="MobiDB-lite"/>
    </source>
</evidence>
<keyword evidence="2" id="KW-0812">Transmembrane</keyword>
<accession>A0A6J7IBP2</accession>
<dbReference type="SUPFAM" id="SSF52833">
    <property type="entry name" value="Thioredoxin-like"/>
    <property type="match status" value="1"/>
</dbReference>
<dbReference type="AlphaFoldDB" id="A0A6J7IBP2"/>
<dbReference type="InterPro" id="IPR036249">
    <property type="entry name" value="Thioredoxin-like_sf"/>
</dbReference>
<organism evidence="5">
    <name type="scientific">freshwater metagenome</name>
    <dbReference type="NCBI Taxonomy" id="449393"/>
    <lineage>
        <taxon>unclassified sequences</taxon>
        <taxon>metagenomes</taxon>
        <taxon>ecological metagenomes</taxon>
    </lineage>
</organism>
<keyword evidence="2" id="KW-0472">Membrane</keyword>
<evidence type="ECO:0000256" key="2">
    <source>
        <dbReference type="SAM" id="Phobius"/>
    </source>
</evidence>
<dbReference type="Gene3D" id="3.40.30.10">
    <property type="entry name" value="Glutaredoxin"/>
    <property type="match status" value="1"/>
</dbReference>
<dbReference type="EMBL" id="CAFBND010000006">
    <property type="protein sequence ID" value="CAB4927916.1"/>
    <property type="molecule type" value="Genomic_DNA"/>
</dbReference>
<evidence type="ECO:0000313" key="6">
    <source>
        <dbReference type="EMBL" id="CAB5028859.1"/>
    </source>
</evidence>